<dbReference type="SUPFAM" id="SSF52799">
    <property type="entry name" value="(Phosphotyrosine protein) phosphatases II"/>
    <property type="match status" value="1"/>
</dbReference>
<dbReference type="HOGENOM" id="CLU_036115_0_0_1"/>
<reference evidence="9" key="2">
    <citation type="submission" date="2012-08" db="EMBL/GenBank/DDBJ databases">
        <title>Genome sequence of Kazachstania naganishii.</title>
        <authorList>
            <person name="Gordon J.L."/>
            <person name="Armisen D."/>
            <person name="Proux-Wera E."/>
            <person name="OhEigeartaigh S.S."/>
            <person name="Byrne K.P."/>
            <person name="Wolfe K.H."/>
        </authorList>
    </citation>
    <scope>NUCLEOTIDE SEQUENCE [LARGE SCALE GENOMIC DNA]</scope>
    <source>
        <strain evidence="9">ATCC MYA-139 / BCRC 22969 / CBS 8797 / CCRC 22969 / KCTC 17520 / NBRC 10181 / NCYC 3082</strain>
    </source>
</reference>
<dbReference type="FunFam" id="3.90.190.10:FF:000094">
    <property type="entry name" value="Probable tyrosine-protein phosphatase"/>
    <property type="match status" value="1"/>
</dbReference>
<dbReference type="STRING" id="1071383.J7RAT0"/>
<dbReference type="InterPro" id="IPR000387">
    <property type="entry name" value="Tyr_Pase_dom"/>
</dbReference>
<dbReference type="Proteomes" id="UP000006310">
    <property type="component" value="Chromosome 9"/>
</dbReference>
<evidence type="ECO:0000256" key="3">
    <source>
        <dbReference type="ARBA" id="ARBA00022801"/>
    </source>
</evidence>
<dbReference type="EC" id="3.1.3.48" evidence="2"/>
<reference evidence="8 9" key="1">
    <citation type="journal article" date="2011" name="Proc. Natl. Acad. Sci. U.S.A.">
        <title>Evolutionary erosion of yeast sex chromosomes by mating-type switching accidents.</title>
        <authorList>
            <person name="Gordon J.L."/>
            <person name="Armisen D."/>
            <person name="Proux-Wera E."/>
            <person name="Oheigeartaigh S.S."/>
            <person name="Byrne K.P."/>
            <person name="Wolfe K.H."/>
        </authorList>
    </citation>
    <scope>NUCLEOTIDE SEQUENCE [LARGE SCALE GENOMIC DNA]</scope>
    <source>
        <strain evidence="9">ATCC MYA-139 / BCRC 22969 / CBS 8797 / CCRC 22969 / KCTC 17520 / NBRC 10181 / NCYC 3082</strain>
    </source>
</reference>
<evidence type="ECO:0000256" key="2">
    <source>
        <dbReference type="ARBA" id="ARBA00013064"/>
    </source>
</evidence>
<evidence type="ECO:0000313" key="9">
    <source>
        <dbReference type="Proteomes" id="UP000006310"/>
    </source>
</evidence>
<organism evidence="8 9">
    <name type="scientific">Huiozyma naganishii (strain ATCC MYA-139 / BCRC 22969 / CBS 8797 / KCTC 17520 / NBRC 10181 / NCYC 3082 / Yp74L-3)</name>
    <name type="common">Yeast</name>
    <name type="synonym">Kazachstania naganishii</name>
    <dbReference type="NCBI Taxonomy" id="1071383"/>
    <lineage>
        <taxon>Eukaryota</taxon>
        <taxon>Fungi</taxon>
        <taxon>Dikarya</taxon>
        <taxon>Ascomycota</taxon>
        <taxon>Saccharomycotina</taxon>
        <taxon>Saccharomycetes</taxon>
        <taxon>Saccharomycetales</taxon>
        <taxon>Saccharomycetaceae</taxon>
        <taxon>Huiozyma</taxon>
    </lineage>
</organism>
<dbReference type="RefSeq" id="XP_022466210.1">
    <property type="nucleotide sequence ID" value="XM_022609856.1"/>
</dbReference>
<evidence type="ECO:0000256" key="1">
    <source>
        <dbReference type="ARBA" id="ARBA00008601"/>
    </source>
</evidence>
<keyword evidence="3" id="KW-0378">Hydrolase</keyword>
<dbReference type="GO" id="GO:0033550">
    <property type="term" value="F:MAP kinase tyrosine phosphatase activity"/>
    <property type="evidence" value="ECO:0007669"/>
    <property type="project" value="TreeGrafter"/>
</dbReference>
<feature type="domain" description="Tyrosine specific protein phosphatases" evidence="7">
    <location>
        <begin position="293"/>
        <end position="348"/>
    </location>
</feature>
<dbReference type="Gene3D" id="3.90.190.10">
    <property type="entry name" value="Protein tyrosine phosphatase superfamily"/>
    <property type="match status" value="1"/>
</dbReference>
<evidence type="ECO:0000259" key="7">
    <source>
        <dbReference type="PROSITE" id="PS50056"/>
    </source>
</evidence>
<evidence type="ECO:0000256" key="5">
    <source>
        <dbReference type="SAM" id="MobiDB-lite"/>
    </source>
</evidence>
<dbReference type="InterPro" id="IPR020422">
    <property type="entry name" value="TYR_PHOSPHATASE_DUAL_dom"/>
</dbReference>
<dbReference type="Pfam" id="PF00782">
    <property type="entry name" value="DSPc"/>
    <property type="match status" value="1"/>
</dbReference>
<dbReference type="InterPro" id="IPR016130">
    <property type="entry name" value="Tyr_Pase_AS"/>
</dbReference>
<name>J7RAT0_HUIN7</name>
<dbReference type="GO" id="GO:0005634">
    <property type="term" value="C:nucleus"/>
    <property type="evidence" value="ECO:0007669"/>
    <property type="project" value="TreeGrafter"/>
</dbReference>
<gene>
    <name evidence="8" type="primary">KNAG0I01800</name>
    <name evidence="8" type="ordered locus">KNAG_0I01800</name>
</gene>
<proteinExistence type="inferred from homology"/>
<feature type="region of interest" description="Disordered" evidence="5">
    <location>
        <begin position="92"/>
        <end position="116"/>
    </location>
</feature>
<feature type="region of interest" description="Disordered" evidence="5">
    <location>
        <begin position="377"/>
        <end position="397"/>
    </location>
</feature>
<dbReference type="PROSITE" id="PS50056">
    <property type="entry name" value="TYR_PHOSPHATASE_2"/>
    <property type="match status" value="1"/>
</dbReference>
<dbReference type="SMART" id="SM00195">
    <property type="entry name" value="DSPc"/>
    <property type="match status" value="1"/>
</dbReference>
<keyword evidence="4" id="KW-0904">Protein phosphatase</keyword>
<protein>
    <recommendedName>
        <fullName evidence="2">protein-tyrosine-phosphatase</fullName>
        <ecNumber evidence="2">3.1.3.48</ecNumber>
    </recommendedName>
</protein>
<dbReference type="CDD" id="cd14521">
    <property type="entry name" value="DSP_fungal_SDP1-like"/>
    <property type="match status" value="1"/>
</dbReference>
<dbReference type="KEGG" id="kng:KNAG_0I01800"/>
<dbReference type="GO" id="GO:0005829">
    <property type="term" value="C:cytosol"/>
    <property type="evidence" value="ECO:0007669"/>
    <property type="project" value="TreeGrafter"/>
</dbReference>
<dbReference type="PANTHER" id="PTHR10159:SF519">
    <property type="entry name" value="DUAL SPECIFICITY PROTEIN PHOSPHATASE MPK3"/>
    <property type="match status" value="1"/>
</dbReference>
<dbReference type="PANTHER" id="PTHR10159">
    <property type="entry name" value="DUAL SPECIFICITY PROTEIN PHOSPHATASE"/>
    <property type="match status" value="1"/>
</dbReference>
<feature type="compositionally biased region" description="Polar residues" evidence="5">
    <location>
        <begin position="93"/>
        <end position="110"/>
    </location>
</feature>
<dbReference type="InterPro" id="IPR029021">
    <property type="entry name" value="Prot-tyrosine_phosphatase-like"/>
</dbReference>
<dbReference type="PROSITE" id="PS00383">
    <property type="entry name" value="TYR_PHOSPHATASE_1"/>
    <property type="match status" value="1"/>
</dbReference>
<dbReference type="InterPro" id="IPR000340">
    <property type="entry name" value="Dual-sp_phosphatase_cat-dom"/>
</dbReference>
<dbReference type="PROSITE" id="PS50054">
    <property type="entry name" value="TYR_PHOSPHATASE_DUAL"/>
    <property type="match status" value="1"/>
</dbReference>
<dbReference type="GO" id="GO:0017017">
    <property type="term" value="F:MAP kinase tyrosine/serine/threonine phosphatase activity"/>
    <property type="evidence" value="ECO:0007669"/>
    <property type="project" value="TreeGrafter"/>
</dbReference>
<dbReference type="OrthoDB" id="426001at2759"/>
<dbReference type="AlphaFoldDB" id="J7RAT0"/>
<evidence type="ECO:0000256" key="4">
    <source>
        <dbReference type="ARBA" id="ARBA00022912"/>
    </source>
</evidence>
<feature type="domain" description="Tyrosine-protein phosphatase" evidence="6">
    <location>
        <begin position="230"/>
        <end position="372"/>
    </location>
</feature>
<dbReference type="GeneID" id="34527708"/>
<dbReference type="EMBL" id="HE978322">
    <property type="protein sequence ID" value="CCK71965.1"/>
    <property type="molecule type" value="Genomic_DNA"/>
</dbReference>
<dbReference type="eggNOG" id="KOG1716">
    <property type="taxonomic scope" value="Eukaryota"/>
</dbReference>
<accession>J7RAT0</accession>
<comment type="similarity">
    <text evidence="1">Belongs to the protein-tyrosine phosphatase family. Non-receptor class dual specificity subfamily.</text>
</comment>
<evidence type="ECO:0000313" key="8">
    <source>
        <dbReference type="EMBL" id="CCK71965.1"/>
    </source>
</evidence>
<keyword evidence="9" id="KW-1185">Reference proteome</keyword>
<evidence type="ECO:0000259" key="6">
    <source>
        <dbReference type="PROSITE" id="PS50054"/>
    </source>
</evidence>
<feature type="compositionally biased region" description="Low complexity" evidence="5">
    <location>
        <begin position="377"/>
        <end position="392"/>
    </location>
</feature>
<dbReference type="GO" id="GO:0008330">
    <property type="term" value="F:protein tyrosine/threonine phosphatase activity"/>
    <property type="evidence" value="ECO:0007669"/>
    <property type="project" value="TreeGrafter"/>
</dbReference>
<sequence>MITVPPSSADEVRQEHLLLRNTVTGSLQKRNMKNLSLSIESNEKALSDSMDADSSFPNQEGVPLRVLPVRTPSQQQPSRPQIVKRRSEASIYSCGTNGKSPSSGTHSPIHSTLGHKKGSLTLSRNYSLSLSVNTSNLKKHSRNRSQTISDIEITTPLAGSCPKPLGKGKLQHIFIPTPSKDSTPADTATTGKTYAAASTGGCKESVTVGYGSDSNPEDRAIYSKGAYPHGPLLVLNPNIYLYSEPKLTEILDFDLVINVAEEIPNLQVYIPDDFQQKIEYHHIEWSHLSKISEDLNRLTEIMHRATLQGKRILIHCQCGVSRSASLIVAYIMRYDNLSLNEAYGKLKSVAKDVSPNMGLIFQLMEWNDVLNKLDGNDSFSNSQSNNDNHQVSADSNMLTQNPVPLGISAELTPTTPSEFVAQNRMTTLK</sequence>
<dbReference type="GO" id="GO:0043409">
    <property type="term" value="P:negative regulation of MAPK cascade"/>
    <property type="evidence" value="ECO:0007669"/>
    <property type="project" value="TreeGrafter"/>
</dbReference>